<comment type="pathway">
    <text evidence="1">Protein modification; protein ubiquitination.</text>
</comment>
<dbReference type="Pfam" id="PF00651">
    <property type="entry name" value="BTB"/>
    <property type="match status" value="1"/>
</dbReference>
<dbReference type="Gene3D" id="2.60.210.10">
    <property type="entry name" value="Apoptosis, Tumor Necrosis Factor Receptor Associated Protein 2, Chain A"/>
    <property type="match status" value="1"/>
</dbReference>
<evidence type="ECO:0000259" key="3">
    <source>
        <dbReference type="PROSITE" id="PS50144"/>
    </source>
</evidence>
<dbReference type="SUPFAM" id="SSF49599">
    <property type="entry name" value="TRAF domain-like"/>
    <property type="match status" value="1"/>
</dbReference>
<dbReference type="InterPro" id="IPR000210">
    <property type="entry name" value="BTB/POZ_dom"/>
</dbReference>
<dbReference type="Pfam" id="PF22486">
    <property type="entry name" value="MATH_2"/>
    <property type="match status" value="1"/>
</dbReference>
<dbReference type="CDD" id="cd00121">
    <property type="entry name" value="MATH"/>
    <property type="match status" value="1"/>
</dbReference>
<dbReference type="PANTHER" id="PTHR26379:SF483">
    <property type="entry name" value="OS11G0619800 PROTEIN"/>
    <property type="match status" value="1"/>
</dbReference>
<feature type="domain" description="BTB" evidence="2">
    <location>
        <begin position="198"/>
        <end position="268"/>
    </location>
</feature>
<evidence type="ECO:0000259" key="2">
    <source>
        <dbReference type="PROSITE" id="PS50097"/>
    </source>
</evidence>
<name>A0AAV5ESE5_ELECO</name>
<gene>
    <name evidence="4" type="primary">gb13425</name>
    <name evidence="4" type="ORF">PR202_gb13425</name>
</gene>
<organism evidence="4 5">
    <name type="scientific">Eleusine coracana subsp. coracana</name>
    <dbReference type="NCBI Taxonomy" id="191504"/>
    <lineage>
        <taxon>Eukaryota</taxon>
        <taxon>Viridiplantae</taxon>
        <taxon>Streptophyta</taxon>
        <taxon>Embryophyta</taxon>
        <taxon>Tracheophyta</taxon>
        <taxon>Spermatophyta</taxon>
        <taxon>Magnoliopsida</taxon>
        <taxon>Liliopsida</taxon>
        <taxon>Poales</taxon>
        <taxon>Poaceae</taxon>
        <taxon>PACMAD clade</taxon>
        <taxon>Chloridoideae</taxon>
        <taxon>Cynodonteae</taxon>
        <taxon>Eleusininae</taxon>
        <taxon>Eleusine</taxon>
    </lineage>
</organism>
<dbReference type="InterPro" id="IPR002083">
    <property type="entry name" value="MATH/TRAF_dom"/>
</dbReference>
<dbReference type="InterPro" id="IPR011333">
    <property type="entry name" value="SKP1/BTB/POZ_sf"/>
</dbReference>
<evidence type="ECO:0000256" key="1">
    <source>
        <dbReference type="ARBA" id="ARBA00004906"/>
    </source>
</evidence>
<sequence length="323" mass="35327">MAVRSTSTDASSASGSASTISAETETGYHVLTIEGYSQTKGLLGVGYSVKSGNFTVGGHTWCVRYYPDGFDEETVDWICFDLFLDAAAAADENVVKVKHSFSLIDKAGDPVPPYTSTSGVYSLSHTTPSWGYQWLTPEMESSPHLADDSFSIRFDIIVIKAIRATRTTTTTTTATKPPHTPSDRKLHIAHPKIDLGMTNVVIEVGGEVFAAHRWVLANKSPVFTSMLFGMAAAEDDHGVVHLRIDNMEARVFEALLYFVYVGALPEMDHGDEMEMARLLLVAANRYDLHGLKLACEDVLQGYIDKTTVVGMLSLATKHRCHKT</sequence>
<protein>
    <submittedName>
        <fullName evidence="4">Uncharacterized protein</fullName>
    </submittedName>
</protein>
<dbReference type="PROSITE" id="PS50097">
    <property type="entry name" value="BTB"/>
    <property type="match status" value="1"/>
</dbReference>
<dbReference type="PROSITE" id="PS50144">
    <property type="entry name" value="MATH"/>
    <property type="match status" value="1"/>
</dbReference>
<dbReference type="PANTHER" id="PTHR26379">
    <property type="entry name" value="BTB/POZ AND MATH DOMAIN-CONTAINING PROTEIN 1"/>
    <property type="match status" value="1"/>
</dbReference>
<dbReference type="Proteomes" id="UP001054889">
    <property type="component" value="Unassembled WGS sequence"/>
</dbReference>
<dbReference type="SUPFAM" id="SSF54695">
    <property type="entry name" value="POZ domain"/>
    <property type="match status" value="1"/>
</dbReference>
<dbReference type="AlphaFoldDB" id="A0AAV5ESE5"/>
<dbReference type="GO" id="GO:0016567">
    <property type="term" value="P:protein ubiquitination"/>
    <property type="evidence" value="ECO:0007669"/>
    <property type="project" value="InterPro"/>
</dbReference>
<dbReference type="SMART" id="SM00225">
    <property type="entry name" value="BTB"/>
    <property type="match status" value="1"/>
</dbReference>
<reference evidence="4" key="2">
    <citation type="submission" date="2021-12" db="EMBL/GenBank/DDBJ databases">
        <title>Resequencing data analysis of finger millet.</title>
        <authorList>
            <person name="Hatakeyama M."/>
            <person name="Aluri S."/>
            <person name="Balachadran M.T."/>
            <person name="Sivarajan S.R."/>
            <person name="Poveda L."/>
            <person name="Shimizu-Inatsugi R."/>
            <person name="Schlapbach R."/>
            <person name="Sreeman S.M."/>
            <person name="Shimizu K.K."/>
        </authorList>
    </citation>
    <scope>NUCLEOTIDE SEQUENCE</scope>
</reference>
<dbReference type="EMBL" id="BQKI01000078">
    <property type="protein sequence ID" value="GJN25580.1"/>
    <property type="molecule type" value="Genomic_DNA"/>
</dbReference>
<comment type="caution">
    <text evidence="4">The sequence shown here is derived from an EMBL/GenBank/DDBJ whole genome shotgun (WGS) entry which is preliminary data.</text>
</comment>
<keyword evidence="5" id="KW-1185">Reference proteome</keyword>
<feature type="domain" description="MATH" evidence="3">
    <location>
        <begin position="26"/>
        <end position="156"/>
    </location>
</feature>
<dbReference type="InterPro" id="IPR045005">
    <property type="entry name" value="BPM1-6"/>
</dbReference>
<evidence type="ECO:0000313" key="5">
    <source>
        <dbReference type="Proteomes" id="UP001054889"/>
    </source>
</evidence>
<reference evidence="4" key="1">
    <citation type="journal article" date="2018" name="DNA Res.">
        <title>Multiple hybrid de novo genome assembly of finger millet, an orphan allotetraploid crop.</title>
        <authorList>
            <person name="Hatakeyama M."/>
            <person name="Aluri S."/>
            <person name="Balachadran M.T."/>
            <person name="Sivarajan S.R."/>
            <person name="Patrignani A."/>
            <person name="Gruter S."/>
            <person name="Poveda L."/>
            <person name="Shimizu-Inatsugi R."/>
            <person name="Baeten J."/>
            <person name="Francoijs K.J."/>
            <person name="Nataraja K.N."/>
            <person name="Reddy Y.A.N."/>
            <person name="Phadnis S."/>
            <person name="Ravikumar R.L."/>
            <person name="Schlapbach R."/>
            <person name="Sreeman S.M."/>
            <person name="Shimizu K.K."/>
        </authorList>
    </citation>
    <scope>NUCLEOTIDE SEQUENCE</scope>
</reference>
<evidence type="ECO:0000313" key="4">
    <source>
        <dbReference type="EMBL" id="GJN25580.1"/>
    </source>
</evidence>
<dbReference type="Gene3D" id="3.30.710.10">
    <property type="entry name" value="Potassium Channel Kv1.1, Chain A"/>
    <property type="match status" value="1"/>
</dbReference>
<dbReference type="InterPro" id="IPR008974">
    <property type="entry name" value="TRAF-like"/>
</dbReference>
<accession>A0AAV5ESE5</accession>
<proteinExistence type="predicted"/>